<dbReference type="PATRIC" id="fig|454.4.peg.1274"/>
<dbReference type="EMBL" id="LNYH01000057">
    <property type="protein sequence ID" value="KTD26200.1"/>
    <property type="molecule type" value="Genomic_DNA"/>
</dbReference>
<keyword evidence="1" id="KW-0472">Membrane</keyword>
<keyword evidence="1" id="KW-0812">Transmembrane</keyword>
<protein>
    <submittedName>
        <fullName evidence="2">Uncharacterized protein</fullName>
    </submittedName>
</protein>
<gene>
    <name evidence="2" type="ORF">Lisr_1184</name>
</gene>
<comment type="caution">
    <text evidence="2">The sequence shown here is derived from an EMBL/GenBank/DDBJ whole genome shotgun (WGS) entry which is preliminary data.</text>
</comment>
<proteinExistence type="predicted"/>
<keyword evidence="1" id="KW-1133">Transmembrane helix</keyword>
<name>A0A0W0W1H9_9GAMM</name>
<keyword evidence="3" id="KW-1185">Reference proteome</keyword>
<dbReference type="AlphaFoldDB" id="A0A0W0W1H9"/>
<organism evidence="2 3">
    <name type="scientific">Legionella israelensis</name>
    <dbReference type="NCBI Taxonomy" id="454"/>
    <lineage>
        <taxon>Bacteria</taxon>
        <taxon>Pseudomonadati</taxon>
        <taxon>Pseudomonadota</taxon>
        <taxon>Gammaproteobacteria</taxon>
        <taxon>Legionellales</taxon>
        <taxon>Legionellaceae</taxon>
        <taxon>Legionella</taxon>
    </lineage>
</organism>
<dbReference type="RefSeq" id="WP_058501543.1">
    <property type="nucleotide sequence ID" value="NZ_CAAAJA010000097.1"/>
</dbReference>
<reference evidence="2 3" key="1">
    <citation type="submission" date="2015-11" db="EMBL/GenBank/DDBJ databases">
        <title>Genomic analysis of 38 Legionella species identifies large and diverse effector repertoires.</title>
        <authorList>
            <person name="Burstein D."/>
            <person name="Amaro F."/>
            <person name="Zusman T."/>
            <person name="Lifshitz Z."/>
            <person name="Cohen O."/>
            <person name="Gilbert J.A."/>
            <person name="Pupko T."/>
            <person name="Shuman H.A."/>
            <person name="Segal G."/>
        </authorList>
    </citation>
    <scope>NUCLEOTIDE SEQUENCE [LARGE SCALE GENOMIC DNA]</scope>
    <source>
        <strain evidence="2 3">Bercovier 4</strain>
    </source>
</reference>
<feature type="transmembrane region" description="Helical" evidence="1">
    <location>
        <begin position="345"/>
        <end position="364"/>
    </location>
</feature>
<evidence type="ECO:0000313" key="2">
    <source>
        <dbReference type="EMBL" id="KTD26200.1"/>
    </source>
</evidence>
<evidence type="ECO:0000256" key="1">
    <source>
        <dbReference type="SAM" id="Phobius"/>
    </source>
</evidence>
<accession>A0A0W0W1H9</accession>
<sequence>MGKPNKSNDCQLYIQSRIPTEKDSHLLEKTDAAYVVTHDYKLFYVTKADIKKSGTDKINKKNKAKIEIQEINDADTHQIIEQLKYTSHFEKEETTRACDGLTAKQLSTISANSEHVHRPGYVKQLVHCFKKVQLKDQFSVKDREFYMEAIKYFGDFIQHVQKDIVDQNLDISHFLMPEDADVIVNGYEQLQRLLPTNGENVRFRSATSGITSFYSKILDFNNDFRTNKACKHIMDEIKTKMNIQVKPDQGTRRQKILIAHLKSECEKYKKHLNIEMRRTPDDSNPRDEAVDTSLAAKKFNKVQGLITTLNDNTQSATARITRFTDDFNTYKDQFKKHRDGPFIRFIKNVGFALSSFFFGAGLFYSKFRKGSYDFTQSHGEVLNEKLQNQLDNYKEPEFVQFY</sequence>
<evidence type="ECO:0000313" key="3">
    <source>
        <dbReference type="Proteomes" id="UP000054761"/>
    </source>
</evidence>
<dbReference type="Proteomes" id="UP000054761">
    <property type="component" value="Unassembled WGS sequence"/>
</dbReference>